<feature type="binding site" evidence="4">
    <location>
        <begin position="113"/>
        <end position="114"/>
    </location>
    <ligand>
        <name>S-adenosyl-L-methionine</name>
        <dbReference type="ChEBI" id="CHEBI:59789"/>
    </ligand>
</feature>
<keyword evidence="2 4" id="KW-0808">Transferase</keyword>
<dbReference type="PANTHER" id="PTHR10509">
    <property type="entry name" value="O-METHYLTRANSFERASE-RELATED"/>
    <property type="match status" value="1"/>
</dbReference>
<sequence>MGITDEKVDRYLTQLMPIEDSLLIELQQQGLKDEVPIIQIPSIRLIEVISNIIQPKVIIELGTAIGFSAIWLAKAFPNATIHTIERNSKMIKQAKENIKKAGLTDRITLHEGDAVEILPSLPKVELIFIDAAKGKYKEFFNLAFPLLNVGGIFIFDNILFRGYVADQEICQSKPMLRKIRNFNDFIATHKKVKTSFVPIGDGLAICYKLEE</sequence>
<evidence type="ECO:0000256" key="1">
    <source>
        <dbReference type="ARBA" id="ARBA00022603"/>
    </source>
</evidence>
<feature type="binding site" evidence="4">
    <location>
        <position position="156"/>
    </location>
    <ligand>
        <name>Mg(2+)</name>
        <dbReference type="ChEBI" id="CHEBI:18420"/>
    </ligand>
</feature>
<feature type="binding site" evidence="4">
    <location>
        <position position="38"/>
    </location>
    <ligand>
        <name>S-adenosyl-L-methionine</name>
        <dbReference type="ChEBI" id="CHEBI:59789"/>
    </ligand>
</feature>
<dbReference type="OrthoDB" id="9799672at2"/>
<evidence type="ECO:0000313" key="6">
    <source>
        <dbReference type="Proteomes" id="UP000243739"/>
    </source>
</evidence>
<feature type="binding site" evidence="4">
    <location>
        <position position="157"/>
    </location>
    <ligand>
        <name>Mg(2+)</name>
        <dbReference type="ChEBI" id="CHEBI:18420"/>
    </ligand>
</feature>
<comment type="catalytic activity">
    <reaction evidence="4">
        <text>5-hydroxyuridine(34) in tRNA + S-adenosyl-L-methionine = 5-methoxyuridine(34) in tRNA + S-adenosyl-L-homocysteine + H(+)</text>
        <dbReference type="Rhea" id="RHEA:60524"/>
        <dbReference type="Rhea" id="RHEA-COMP:13381"/>
        <dbReference type="Rhea" id="RHEA-COMP:15591"/>
        <dbReference type="ChEBI" id="CHEBI:15378"/>
        <dbReference type="ChEBI" id="CHEBI:57856"/>
        <dbReference type="ChEBI" id="CHEBI:59789"/>
        <dbReference type="ChEBI" id="CHEBI:136877"/>
        <dbReference type="ChEBI" id="CHEBI:143860"/>
    </reaction>
</comment>
<evidence type="ECO:0000256" key="4">
    <source>
        <dbReference type="HAMAP-Rule" id="MF_02217"/>
    </source>
</evidence>
<dbReference type="EMBL" id="MIJF01000046">
    <property type="protein sequence ID" value="OEF98911.1"/>
    <property type="molecule type" value="Genomic_DNA"/>
</dbReference>
<dbReference type="STRING" id="337097.BHF71_03005"/>
<comment type="subunit">
    <text evidence="4">Homodimer.</text>
</comment>
<keyword evidence="4" id="KW-0460">Magnesium</keyword>
<keyword evidence="4" id="KW-0479">Metal-binding</keyword>
<evidence type="ECO:0000256" key="3">
    <source>
        <dbReference type="ARBA" id="ARBA00022691"/>
    </source>
</evidence>
<keyword evidence="1 4" id="KW-0489">Methyltransferase</keyword>
<proteinExistence type="inferred from homology"/>
<dbReference type="Proteomes" id="UP000243739">
    <property type="component" value="Unassembled WGS sequence"/>
</dbReference>
<dbReference type="GO" id="GO:0008171">
    <property type="term" value="F:O-methyltransferase activity"/>
    <property type="evidence" value="ECO:0007669"/>
    <property type="project" value="InterPro"/>
</dbReference>
<dbReference type="InterPro" id="IPR002935">
    <property type="entry name" value="SAM_O-MeTrfase"/>
</dbReference>
<comment type="similarity">
    <text evidence="4">Belongs to the class I-like SAM-binding methyltransferase superfamily. Cation-dependent O-methyltransferase family.</text>
</comment>
<dbReference type="SUPFAM" id="SSF53335">
    <property type="entry name" value="S-adenosyl-L-methionine-dependent methyltransferases"/>
    <property type="match status" value="1"/>
</dbReference>
<dbReference type="InterPro" id="IPR043675">
    <property type="entry name" value="TrmR_methyltr"/>
</dbReference>
<dbReference type="AlphaFoldDB" id="A0A1D2YTA7"/>
<dbReference type="GO" id="GO:0000287">
    <property type="term" value="F:magnesium ion binding"/>
    <property type="evidence" value="ECO:0007669"/>
    <property type="project" value="UniProtKB-UniRule"/>
</dbReference>
<dbReference type="Gene3D" id="3.40.50.150">
    <property type="entry name" value="Vaccinia Virus protein VP39"/>
    <property type="match status" value="1"/>
</dbReference>
<name>A0A1D2YTA7_9BACI</name>
<dbReference type="GO" id="GO:0016300">
    <property type="term" value="F:tRNA (uridine) methyltransferase activity"/>
    <property type="evidence" value="ECO:0007669"/>
    <property type="project" value="UniProtKB-UniRule"/>
</dbReference>
<dbReference type="CDD" id="cd02440">
    <property type="entry name" value="AdoMet_MTases"/>
    <property type="match status" value="1"/>
</dbReference>
<dbReference type="GO" id="GO:0008757">
    <property type="term" value="F:S-adenosylmethionine-dependent methyltransferase activity"/>
    <property type="evidence" value="ECO:0007669"/>
    <property type="project" value="TreeGrafter"/>
</dbReference>
<dbReference type="Pfam" id="PF01596">
    <property type="entry name" value="Methyltransf_3"/>
    <property type="match status" value="1"/>
</dbReference>
<evidence type="ECO:0000256" key="2">
    <source>
        <dbReference type="ARBA" id="ARBA00022679"/>
    </source>
</evidence>
<comment type="function">
    <text evidence="4">Catalyzes the methylation of 5-hydroxyuridine (ho5U) to form 5-methoxyuridine (mo5U) at position 34 in tRNAs.</text>
</comment>
<dbReference type="HAMAP" id="MF_02217">
    <property type="entry name" value="TrmR_methyltr"/>
    <property type="match status" value="1"/>
</dbReference>
<dbReference type="PROSITE" id="PS51682">
    <property type="entry name" value="SAM_OMT_I"/>
    <property type="match status" value="1"/>
</dbReference>
<gene>
    <name evidence="4" type="primary">trmR</name>
    <name evidence="5" type="ORF">BHF71_03005</name>
</gene>
<reference evidence="5 6" key="1">
    <citation type="submission" date="2016-09" db="EMBL/GenBank/DDBJ databases">
        <title>Draft genome sequence for the type strain of Vulcanibacillus modesticaldus BR, a strictly anaerobic, moderately thermophilic, and nitrate-reducing bacterium from deep sea-hydrothermal vents of the Mid-Atlantic Ridge.</title>
        <authorList>
            <person name="Abin C.A."/>
            <person name="Hollibaugh J.T."/>
        </authorList>
    </citation>
    <scope>NUCLEOTIDE SEQUENCE [LARGE SCALE GENOMIC DNA]</scope>
    <source>
        <strain evidence="5 6">BR</strain>
    </source>
</reference>
<keyword evidence="3 4" id="KW-0949">S-adenosyl-L-methionine</keyword>
<dbReference type="InterPro" id="IPR029063">
    <property type="entry name" value="SAM-dependent_MTases_sf"/>
</dbReference>
<dbReference type="GO" id="GO:0030488">
    <property type="term" value="P:tRNA methylation"/>
    <property type="evidence" value="ECO:0007669"/>
    <property type="project" value="UniProtKB-UniRule"/>
</dbReference>
<keyword evidence="4" id="KW-0819">tRNA processing</keyword>
<comment type="caution">
    <text evidence="5">The sequence shown here is derived from an EMBL/GenBank/DDBJ whole genome shotgun (WGS) entry which is preliminary data.</text>
</comment>
<accession>A0A1D2YTA7</accession>
<evidence type="ECO:0000313" key="5">
    <source>
        <dbReference type="EMBL" id="OEF98911.1"/>
    </source>
</evidence>
<protein>
    <recommendedName>
        <fullName evidence="4">tRNA 5-hydroxyuridine methyltransferase</fullName>
        <ecNumber evidence="4">2.1.1.-</ecNumber>
    </recommendedName>
    <alternativeName>
        <fullName evidence="4">ho5U methyltransferase</fullName>
    </alternativeName>
</protein>
<feature type="binding site" evidence="4">
    <location>
        <position position="68"/>
    </location>
    <ligand>
        <name>S-adenosyl-L-methionine</name>
        <dbReference type="ChEBI" id="CHEBI:59789"/>
    </ligand>
</feature>
<feature type="binding site" evidence="4">
    <location>
        <position position="130"/>
    </location>
    <ligand>
        <name>Mg(2+)</name>
        <dbReference type="ChEBI" id="CHEBI:18420"/>
    </ligand>
</feature>
<feature type="binding site" evidence="4">
    <location>
        <position position="85"/>
    </location>
    <ligand>
        <name>S-adenosyl-L-methionine</name>
        <dbReference type="ChEBI" id="CHEBI:59789"/>
    </ligand>
</feature>
<keyword evidence="6" id="KW-1185">Reference proteome</keyword>
<dbReference type="InterPro" id="IPR050362">
    <property type="entry name" value="Cation-dep_OMT"/>
</dbReference>
<organism evidence="5 6">
    <name type="scientific">Vulcanibacillus modesticaldus</name>
    <dbReference type="NCBI Taxonomy" id="337097"/>
    <lineage>
        <taxon>Bacteria</taxon>
        <taxon>Bacillati</taxon>
        <taxon>Bacillota</taxon>
        <taxon>Bacilli</taxon>
        <taxon>Bacillales</taxon>
        <taxon>Bacillaceae</taxon>
        <taxon>Vulcanibacillus</taxon>
    </lineage>
</organism>
<dbReference type="RefSeq" id="WP_069657247.1">
    <property type="nucleotide sequence ID" value="NZ_MIJF01000046.1"/>
</dbReference>
<feature type="binding site" evidence="4">
    <location>
        <position position="130"/>
    </location>
    <ligand>
        <name>S-adenosyl-L-methionine</name>
        <dbReference type="ChEBI" id="CHEBI:59789"/>
    </ligand>
</feature>
<dbReference type="EC" id="2.1.1.-" evidence="4"/>
<dbReference type="PANTHER" id="PTHR10509:SF14">
    <property type="entry name" value="CAFFEOYL-COA O-METHYLTRANSFERASE 3-RELATED"/>
    <property type="match status" value="1"/>
</dbReference>